<keyword evidence="2" id="KW-1185">Reference proteome</keyword>
<gene>
    <name evidence="1" type="ORF">DPEC_G00115300</name>
</gene>
<protein>
    <submittedName>
        <fullName evidence="1">Uncharacterized protein</fullName>
    </submittedName>
</protein>
<proteinExistence type="predicted"/>
<dbReference type="EMBL" id="CM055736">
    <property type="protein sequence ID" value="KAJ8007223.1"/>
    <property type="molecule type" value="Genomic_DNA"/>
</dbReference>
<sequence>MPDNSGTTRVSLAVTLHASSVHMLYSMASSMSSLEVIRRKIDEVKQFLSVSLSIANAHTVDFYTLDIWHKFMSVPPEEVLTEITSSGDHKRAHKDNVNHSNDKKTKSIFGFCPDTKRLVDVAELLDAAHAHSLSGLGVCVSLAELLQWLNTSPLDKVQVAVVGSDEFMTSKKSHEVESMSEVVACLARSCHVEQVIDVGSGKGYLCSYLSMRYGLQVYGIDSSSVNTHGAQERNRKLKKYSRAYQRHSKANKTQTVLPSSGQEDLEGVSPSERYRKDMVPQPQDAEKHRRENAEEVDSEERQHGGEAQAHTTCLTDEDQTDADLAPEDSFLGALCAGMVEAAPPRVPPSELSMEERERRKRENIERKARNWVNSGGMSGGILYSPLTSYVTAETELKEIIGELKDAVMVGLHTCGDLAPSTLRMFLAKRELLSVCNVGCCYHLLSEEFDPTRQDGPSSGVCGFPMSRYLREQSWFCGRNARMSACLSLERVVQGQGIQMESLFYRAVLHVILRDHYNSFKSEKRVGNVYSKAISFVDYVRRALRRLGLDESKLSDSVIQSYHDTYRPRMGEMEAFNMLKVRLAPCIEGLILLDRLCYLKEQEVVTFSALVQLFDPLLSPRCYGLVGVKARGTAS</sequence>
<evidence type="ECO:0000313" key="1">
    <source>
        <dbReference type="EMBL" id="KAJ8007223.1"/>
    </source>
</evidence>
<evidence type="ECO:0000313" key="2">
    <source>
        <dbReference type="Proteomes" id="UP001157502"/>
    </source>
</evidence>
<organism evidence="1 2">
    <name type="scientific">Dallia pectoralis</name>
    <name type="common">Alaska blackfish</name>
    <dbReference type="NCBI Taxonomy" id="75939"/>
    <lineage>
        <taxon>Eukaryota</taxon>
        <taxon>Metazoa</taxon>
        <taxon>Chordata</taxon>
        <taxon>Craniata</taxon>
        <taxon>Vertebrata</taxon>
        <taxon>Euteleostomi</taxon>
        <taxon>Actinopterygii</taxon>
        <taxon>Neopterygii</taxon>
        <taxon>Teleostei</taxon>
        <taxon>Protacanthopterygii</taxon>
        <taxon>Esociformes</taxon>
        <taxon>Umbridae</taxon>
        <taxon>Dallia</taxon>
    </lineage>
</organism>
<reference evidence="1" key="1">
    <citation type="submission" date="2021-05" db="EMBL/GenBank/DDBJ databases">
        <authorList>
            <person name="Pan Q."/>
            <person name="Jouanno E."/>
            <person name="Zahm M."/>
            <person name="Klopp C."/>
            <person name="Cabau C."/>
            <person name="Louis A."/>
            <person name="Berthelot C."/>
            <person name="Parey E."/>
            <person name="Roest Crollius H."/>
            <person name="Montfort J."/>
            <person name="Robinson-Rechavi M."/>
            <person name="Bouchez O."/>
            <person name="Lampietro C."/>
            <person name="Lopez Roques C."/>
            <person name="Donnadieu C."/>
            <person name="Postlethwait J."/>
            <person name="Bobe J."/>
            <person name="Dillon D."/>
            <person name="Chandos A."/>
            <person name="von Hippel F."/>
            <person name="Guiguen Y."/>
        </authorList>
    </citation>
    <scope>NUCLEOTIDE SEQUENCE</scope>
    <source>
        <strain evidence="1">YG-Jan2019</strain>
    </source>
</reference>
<accession>A0ACC2GUZ2</accession>
<dbReference type="Proteomes" id="UP001157502">
    <property type="component" value="Chromosome 9"/>
</dbReference>
<name>A0ACC2GUZ2_DALPE</name>
<comment type="caution">
    <text evidence="1">The sequence shown here is derived from an EMBL/GenBank/DDBJ whole genome shotgun (WGS) entry which is preliminary data.</text>
</comment>